<dbReference type="EMBL" id="BMWV01000017">
    <property type="protein sequence ID" value="GGY63722.1"/>
    <property type="molecule type" value="Genomic_DNA"/>
</dbReference>
<reference evidence="1" key="2">
    <citation type="submission" date="2022-12" db="EMBL/GenBank/DDBJ databases">
        <authorList>
            <person name="Sun Q."/>
            <person name="Kim S."/>
        </authorList>
    </citation>
    <scope>NUCLEOTIDE SEQUENCE</scope>
    <source>
        <strain evidence="1">KCTC 12343</strain>
    </source>
</reference>
<name>A0AA88C5C3_9BURK</name>
<evidence type="ECO:0008006" key="3">
    <source>
        <dbReference type="Google" id="ProtNLM"/>
    </source>
</evidence>
<evidence type="ECO:0000313" key="2">
    <source>
        <dbReference type="Proteomes" id="UP000628442"/>
    </source>
</evidence>
<protein>
    <recommendedName>
        <fullName evidence="3">DUF2486 family protein</fullName>
    </recommendedName>
</protein>
<gene>
    <name evidence="1" type="ORF">GCM10007387_52750</name>
</gene>
<sequence length="229" mass="22555">MSAGPFDAGIPVLTEVLQEIPAPPVPPREPATVHPPAAAFKPAVWRTGVGAASVTTAPAPVIDLVVPAEADLEAGTEAITETGTEAGTEAGAEAGMEPAVDAPPANDVETGVATGIAAGIEAGTEAGAEAGAGAAAGVTVDMQAGAETEEAAPSVERAGAVDLAAIEQALSERIVQQLMPRVDALVAERFDQVLQQLAGGLQAGLAESVAQAVAASVRQELAALQAPKP</sequence>
<proteinExistence type="predicted"/>
<reference evidence="1" key="1">
    <citation type="journal article" date="2014" name="Int. J. Syst. Evol. Microbiol.">
        <title>Complete genome sequence of Corynebacterium casei LMG S-19264T (=DSM 44701T), isolated from a smear-ripened cheese.</title>
        <authorList>
            <consortium name="US DOE Joint Genome Institute (JGI-PGF)"/>
            <person name="Walter F."/>
            <person name="Albersmeier A."/>
            <person name="Kalinowski J."/>
            <person name="Ruckert C."/>
        </authorList>
    </citation>
    <scope>NUCLEOTIDE SEQUENCE</scope>
    <source>
        <strain evidence="1">KCTC 12343</strain>
    </source>
</reference>
<dbReference type="AlphaFoldDB" id="A0AA88C5C3"/>
<accession>A0AA88C5C3</accession>
<dbReference type="Proteomes" id="UP000628442">
    <property type="component" value="Unassembled WGS sequence"/>
</dbReference>
<evidence type="ECO:0000313" key="1">
    <source>
        <dbReference type="EMBL" id="GGY63722.1"/>
    </source>
</evidence>
<comment type="caution">
    <text evidence="1">The sequence shown here is derived from an EMBL/GenBank/DDBJ whole genome shotgun (WGS) entry which is preliminary data.</text>
</comment>
<organism evidence="1 2">
    <name type="scientific">Pseudoduganella albidiflava</name>
    <dbReference type="NCBI Taxonomy" id="321983"/>
    <lineage>
        <taxon>Bacteria</taxon>
        <taxon>Pseudomonadati</taxon>
        <taxon>Pseudomonadota</taxon>
        <taxon>Betaproteobacteria</taxon>
        <taxon>Burkholderiales</taxon>
        <taxon>Oxalobacteraceae</taxon>
        <taxon>Telluria group</taxon>
        <taxon>Pseudoduganella</taxon>
    </lineage>
</organism>